<evidence type="ECO:0000256" key="1">
    <source>
        <dbReference type="SAM" id="Phobius"/>
    </source>
</evidence>
<evidence type="ECO:0000313" key="3">
    <source>
        <dbReference type="Proteomes" id="UP000283497"/>
    </source>
</evidence>
<reference evidence="2 3" key="1">
    <citation type="submission" date="2018-08" db="EMBL/GenBank/DDBJ databases">
        <title>A genome reference for cultivated species of the human gut microbiota.</title>
        <authorList>
            <person name="Zou Y."/>
            <person name="Xue W."/>
            <person name="Luo G."/>
        </authorList>
    </citation>
    <scope>NUCLEOTIDE SEQUENCE [LARGE SCALE GENOMIC DNA]</scope>
    <source>
        <strain evidence="2 3">AF45-14BH</strain>
    </source>
</reference>
<keyword evidence="1" id="KW-0472">Membrane</keyword>
<feature type="transmembrane region" description="Helical" evidence="1">
    <location>
        <begin position="76"/>
        <end position="93"/>
    </location>
</feature>
<organism evidence="2 3">
    <name type="scientific">Anaerobutyricum hallii</name>
    <dbReference type="NCBI Taxonomy" id="39488"/>
    <lineage>
        <taxon>Bacteria</taxon>
        <taxon>Bacillati</taxon>
        <taxon>Bacillota</taxon>
        <taxon>Clostridia</taxon>
        <taxon>Lachnospirales</taxon>
        <taxon>Lachnospiraceae</taxon>
        <taxon>Anaerobutyricum</taxon>
    </lineage>
</organism>
<proteinExistence type="predicted"/>
<protein>
    <submittedName>
        <fullName evidence="2">Uncharacterized protein</fullName>
    </submittedName>
</protein>
<accession>A0A415G9J1</accession>
<gene>
    <name evidence="2" type="ORF">DW068_04140</name>
</gene>
<sequence>MLNKNFFYKICLTFTEKSDKQDPPTSLGCGMNCKIRVTSAVAERIASPTDMRLIPAGRNIGIQPLYKGYRLRIKTIFSYVIFLFNSLIYHSFYV</sequence>
<evidence type="ECO:0000313" key="2">
    <source>
        <dbReference type="EMBL" id="RHK40662.1"/>
    </source>
</evidence>
<dbReference type="Proteomes" id="UP000283497">
    <property type="component" value="Unassembled WGS sequence"/>
</dbReference>
<comment type="caution">
    <text evidence="2">The sequence shown here is derived from an EMBL/GenBank/DDBJ whole genome shotgun (WGS) entry which is preliminary data.</text>
</comment>
<name>A0A415G9J1_9FIRM</name>
<keyword evidence="1" id="KW-1133">Transmembrane helix</keyword>
<keyword evidence="1" id="KW-0812">Transmembrane</keyword>
<dbReference type="EMBL" id="QRNJ01000010">
    <property type="protein sequence ID" value="RHK40662.1"/>
    <property type="molecule type" value="Genomic_DNA"/>
</dbReference>
<dbReference type="AlphaFoldDB" id="A0A415G9J1"/>